<dbReference type="InParanoid" id="B0DVR5"/>
<name>B0DVR5_LACBS</name>
<dbReference type="EMBL" id="DS547140">
    <property type="protein sequence ID" value="EDR01300.1"/>
    <property type="molecule type" value="Genomic_DNA"/>
</dbReference>
<dbReference type="OrthoDB" id="2909316at2759"/>
<keyword evidence="2" id="KW-1185">Reference proteome</keyword>
<dbReference type="RefSeq" id="XP_001888007.1">
    <property type="nucleotide sequence ID" value="XM_001887972.1"/>
</dbReference>
<dbReference type="AlphaFoldDB" id="B0DVR5"/>
<organism evidence="2">
    <name type="scientific">Laccaria bicolor (strain S238N-H82 / ATCC MYA-4686)</name>
    <name type="common">Bicoloured deceiver</name>
    <name type="synonym">Laccaria laccata var. bicolor</name>
    <dbReference type="NCBI Taxonomy" id="486041"/>
    <lineage>
        <taxon>Eukaryota</taxon>
        <taxon>Fungi</taxon>
        <taxon>Dikarya</taxon>
        <taxon>Basidiomycota</taxon>
        <taxon>Agaricomycotina</taxon>
        <taxon>Agaricomycetes</taxon>
        <taxon>Agaricomycetidae</taxon>
        <taxon>Agaricales</taxon>
        <taxon>Agaricineae</taxon>
        <taxon>Hydnangiaceae</taxon>
        <taxon>Laccaria</taxon>
    </lineage>
</organism>
<dbReference type="Proteomes" id="UP000001194">
    <property type="component" value="Unassembled WGS sequence"/>
</dbReference>
<dbReference type="GeneID" id="6083666"/>
<sequence>MPAYANKPALRTIDLSPHGGPTDAKVVVIPLPAKTIGIIFGQRTAEWVQRYNTYVLDTNYFVKDPQALWLAPSDNSRFDIAEIKPPDFVDKDPAVLSIGPFNDDNYIAVYTSHQKPGEKNFAPSDPHHSSYDFTIGGKNAISFTLVNAEDGGDSDYHDTVVGVAVNYTYK</sequence>
<reference evidence="1 2" key="1">
    <citation type="journal article" date="2008" name="Nature">
        <title>The genome of Laccaria bicolor provides insights into mycorrhizal symbiosis.</title>
        <authorList>
            <person name="Martin F."/>
            <person name="Aerts A."/>
            <person name="Ahren D."/>
            <person name="Brun A."/>
            <person name="Danchin E.G.J."/>
            <person name="Duchaussoy F."/>
            <person name="Gibon J."/>
            <person name="Kohler A."/>
            <person name="Lindquist E."/>
            <person name="Pereda V."/>
            <person name="Salamov A."/>
            <person name="Shapiro H.J."/>
            <person name="Wuyts J."/>
            <person name="Blaudez D."/>
            <person name="Buee M."/>
            <person name="Brokstein P."/>
            <person name="Canbaeck B."/>
            <person name="Cohen D."/>
            <person name="Courty P.E."/>
            <person name="Coutinho P.M."/>
            <person name="Delaruelle C."/>
            <person name="Detter J.C."/>
            <person name="Deveau A."/>
            <person name="DiFazio S."/>
            <person name="Duplessis S."/>
            <person name="Fraissinet-Tachet L."/>
            <person name="Lucic E."/>
            <person name="Frey-Klett P."/>
            <person name="Fourrey C."/>
            <person name="Feussner I."/>
            <person name="Gay G."/>
            <person name="Grimwood J."/>
            <person name="Hoegger P.J."/>
            <person name="Jain P."/>
            <person name="Kilaru S."/>
            <person name="Labbe J."/>
            <person name="Lin Y.C."/>
            <person name="Legue V."/>
            <person name="Le Tacon F."/>
            <person name="Marmeisse R."/>
            <person name="Melayah D."/>
            <person name="Montanini B."/>
            <person name="Muratet M."/>
            <person name="Nehls U."/>
            <person name="Niculita-Hirzel H."/>
            <person name="Oudot-Le Secq M.P."/>
            <person name="Peter M."/>
            <person name="Quesneville H."/>
            <person name="Rajashekar B."/>
            <person name="Reich M."/>
            <person name="Rouhier N."/>
            <person name="Schmutz J."/>
            <person name="Yin T."/>
            <person name="Chalot M."/>
            <person name="Henrissat B."/>
            <person name="Kuees U."/>
            <person name="Lucas S."/>
            <person name="Van de Peer Y."/>
            <person name="Podila G.K."/>
            <person name="Polle A."/>
            <person name="Pukkila P.J."/>
            <person name="Richardson P.M."/>
            <person name="Rouze P."/>
            <person name="Sanders I.R."/>
            <person name="Stajich J.E."/>
            <person name="Tunlid A."/>
            <person name="Tuskan G."/>
            <person name="Grigoriev I.V."/>
        </authorList>
    </citation>
    <scope>NUCLEOTIDE SEQUENCE [LARGE SCALE GENOMIC DNA]</scope>
    <source>
        <strain evidence="2">S238N-H82 / ATCC MYA-4686</strain>
    </source>
</reference>
<accession>B0DVR5</accession>
<protein>
    <submittedName>
        <fullName evidence="1">Predicted protein</fullName>
    </submittedName>
</protein>
<evidence type="ECO:0000313" key="1">
    <source>
        <dbReference type="EMBL" id="EDR01300.1"/>
    </source>
</evidence>
<dbReference type="KEGG" id="lbc:LACBIDRAFT_312226"/>
<gene>
    <name evidence="1" type="ORF">LACBIDRAFT_312226</name>
</gene>
<evidence type="ECO:0000313" key="2">
    <source>
        <dbReference type="Proteomes" id="UP000001194"/>
    </source>
</evidence>
<proteinExistence type="predicted"/>
<dbReference type="HOGENOM" id="CLU_132755_0_0_1"/>